<keyword evidence="5 7" id="KW-0720">Serine protease</keyword>
<evidence type="ECO:0000259" key="10">
    <source>
        <dbReference type="Pfam" id="PF00082"/>
    </source>
</evidence>
<comment type="caution">
    <text evidence="12">The sequence shown here is derived from an EMBL/GenBank/DDBJ whole genome shotgun (WGS) entry which is preliminary data.</text>
</comment>
<feature type="active site" description="Charge relay system" evidence="6 7">
    <location>
        <position position="218"/>
    </location>
</feature>
<dbReference type="PROSITE" id="PS00138">
    <property type="entry name" value="SUBTILASE_SER"/>
    <property type="match status" value="1"/>
</dbReference>
<feature type="active site" description="Charge relay system" evidence="6 7">
    <location>
        <position position="545"/>
    </location>
</feature>
<dbReference type="Pfam" id="PF06280">
    <property type="entry name" value="fn3_5"/>
    <property type="match status" value="1"/>
</dbReference>
<dbReference type="InterPro" id="IPR036852">
    <property type="entry name" value="Peptidase_S8/S53_dom_sf"/>
</dbReference>
<dbReference type="Proteomes" id="UP000813444">
    <property type="component" value="Unassembled WGS sequence"/>
</dbReference>
<dbReference type="OrthoDB" id="10256524at2759"/>
<reference evidence="12" key="1">
    <citation type="journal article" date="2021" name="Nat. Commun.">
        <title>Genetic determinants of endophytism in the Arabidopsis root mycobiome.</title>
        <authorList>
            <person name="Mesny F."/>
            <person name="Miyauchi S."/>
            <person name="Thiergart T."/>
            <person name="Pickel B."/>
            <person name="Atanasova L."/>
            <person name="Karlsson M."/>
            <person name="Huettel B."/>
            <person name="Barry K.W."/>
            <person name="Haridas S."/>
            <person name="Chen C."/>
            <person name="Bauer D."/>
            <person name="Andreopoulos W."/>
            <person name="Pangilinan J."/>
            <person name="LaButti K."/>
            <person name="Riley R."/>
            <person name="Lipzen A."/>
            <person name="Clum A."/>
            <person name="Drula E."/>
            <person name="Henrissat B."/>
            <person name="Kohler A."/>
            <person name="Grigoriev I.V."/>
            <person name="Martin F.M."/>
            <person name="Hacquard S."/>
        </authorList>
    </citation>
    <scope>NUCLEOTIDE SEQUENCE</scope>
    <source>
        <strain evidence="12">MPI-CAGE-CH-0235</strain>
    </source>
</reference>
<protein>
    <submittedName>
        <fullName evidence="12">Peptidase S8/S53 domain-containing protein</fullName>
    </submittedName>
</protein>
<keyword evidence="13" id="KW-1185">Reference proteome</keyword>
<organism evidence="12 13">
    <name type="scientific">Stachybotrys elegans</name>
    <dbReference type="NCBI Taxonomy" id="80388"/>
    <lineage>
        <taxon>Eukaryota</taxon>
        <taxon>Fungi</taxon>
        <taxon>Dikarya</taxon>
        <taxon>Ascomycota</taxon>
        <taxon>Pezizomycotina</taxon>
        <taxon>Sordariomycetes</taxon>
        <taxon>Hypocreomycetidae</taxon>
        <taxon>Hypocreales</taxon>
        <taxon>Stachybotryaceae</taxon>
        <taxon>Stachybotrys</taxon>
    </lineage>
</organism>
<dbReference type="PROSITE" id="PS51892">
    <property type="entry name" value="SUBTILASE"/>
    <property type="match status" value="1"/>
</dbReference>
<dbReference type="SUPFAM" id="SSF52743">
    <property type="entry name" value="Subtilisin-like"/>
    <property type="match status" value="1"/>
</dbReference>
<dbReference type="AlphaFoldDB" id="A0A8K0WQ28"/>
<evidence type="ECO:0000256" key="7">
    <source>
        <dbReference type="PROSITE-ProRule" id="PRU01240"/>
    </source>
</evidence>
<dbReference type="PANTHER" id="PTHR43806:SF66">
    <property type="entry name" value="SERIN ENDOPEPTIDASE"/>
    <property type="match status" value="1"/>
</dbReference>
<evidence type="ECO:0000256" key="2">
    <source>
        <dbReference type="ARBA" id="ARBA00022670"/>
    </source>
</evidence>
<dbReference type="PANTHER" id="PTHR43806">
    <property type="entry name" value="PEPTIDASE S8"/>
    <property type="match status" value="1"/>
</dbReference>
<feature type="region of interest" description="Disordered" evidence="9">
    <location>
        <begin position="1"/>
        <end position="24"/>
    </location>
</feature>
<name>A0A8K0WQ28_9HYPO</name>
<sequence>MHKSFSGTPKQISRGGQESDDSGIIAPKTIPKAYIVELEKGTSLEGRSEDGHARFRKRAEEANVEYQVRHEFRDSSLFYGLSIDVTEETSRETLEALPEVRKIWPVVEYSHPTPVGFENLDIGGPVAGQYGYNTSVIRGENYQMDFNLKMAGVHHLHSHGFKGQGVKVAIIDSGVDYRHPALGGGFGPGKKVAFGRNYIDDGQGGPEDPIATCSSGGHGTHVAGIVGGEDPKDIGFGLIGVAPEATLGMYRVFSCGGSASSDVIFQAIIDAYYDGADIISMSLGADSGWERADPFGELITAVKQLGVAVIIAAGNRGRQGPMLTGSPGIAADAVAVASVDGARYPTTYKVKSNRGGEEWRYSSVWPMEGEFYVYAPPNEEDSYVCTRQAMDDGVAFVRDNGWNISETFFMVRQSNRCGLDFSLINGQYLGFKAVIVWRDQEFQNPYDNNYQSSAPPLWTLSLDHVDGPKLYKAVTSDMADFRLQFSDRRFLSVDSPSAGFTSNYSSMGNSWEFNVFKPLLAAPGHLILSTWPLEGGGYSIISGTSMATPFVSGCYAVLKSAFPNLTPDELTNLFVTTAKPAKYWGDSDVLHTVAHQGAGTINVWDAYNSGTKFDSSVINAGQSAEPVSRNITFTNTLGRSKTFAISHSAAGLMQRTPYGELDPIGWYVFGLPSKPIYAEVEFETPTTVTLGPGESTVVSFTITPPAGVDPDTIPIYSGFINFVSGRDAYNVPYMGMPYVINEAPVLERDPILADGVVLPKMISHLNIDGYAVLTDDDLVYYNYTDGWFPNDVFPGMAYFARQPTDAYRLDLVAANTTYEPTYWGFNRSNVFETYTPDLTIVDTFGGVDSMSVVFQDFFLPPVYHMLGWYGSLNDADGWDIGFVPTGDYRWLLRVLPIEKPYNDPESWESWLGPVMRITDLSA</sequence>
<evidence type="ECO:0000259" key="11">
    <source>
        <dbReference type="Pfam" id="PF06280"/>
    </source>
</evidence>
<dbReference type="InterPro" id="IPR023827">
    <property type="entry name" value="Peptidase_S8_Asp-AS"/>
</dbReference>
<accession>A0A8K0WQ28</accession>
<gene>
    <name evidence="12" type="ORF">B0I35DRAFT_354351</name>
</gene>
<dbReference type="InterPro" id="IPR010435">
    <property type="entry name" value="C5a/SBT2-like_Fn3"/>
</dbReference>
<dbReference type="GO" id="GO:0006508">
    <property type="term" value="P:proteolysis"/>
    <property type="evidence" value="ECO:0007669"/>
    <property type="project" value="UniProtKB-KW"/>
</dbReference>
<comment type="similarity">
    <text evidence="1 7 8">Belongs to the peptidase S8 family.</text>
</comment>
<dbReference type="PROSITE" id="PS00137">
    <property type="entry name" value="SUBTILASE_HIS"/>
    <property type="match status" value="1"/>
</dbReference>
<keyword evidence="3" id="KW-0732">Signal</keyword>
<dbReference type="InterPro" id="IPR015500">
    <property type="entry name" value="Peptidase_S8_subtilisin-rel"/>
</dbReference>
<evidence type="ECO:0000313" key="13">
    <source>
        <dbReference type="Proteomes" id="UP000813444"/>
    </source>
</evidence>
<dbReference type="InterPro" id="IPR023828">
    <property type="entry name" value="Peptidase_S8_Ser-AS"/>
</dbReference>
<dbReference type="GO" id="GO:0016020">
    <property type="term" value="C:membrane"/>
    <property type="evidence" value="ECO:0007669"/>
    <property type="project" value="InterPro"/>
</dbReference>
<dbReference type="Pfam" id="PF00082">
    <property type="entry name" value="Peptidase_S8"/>
    <property type="match status" value="1"/>
</dbReference>
<feature type="compositionally biased region" description="Polar residues" evidence="9">
    <location>
        <begin position="1"/>
        <end position="16"/>
    </location>
</feature>
<dbReference type="InterPro" id="IPR050131">
    <property type="entry name" value="Peptidase_S8_subtilisin-like"/>
</dbReference>
<evidence type="ECO:0000256" key="8">
    <source>
        <dbReference type="RuleBase" id="RU003355"/>
    </source>
</evidence>
<dbReference type="InterPro" id="IPR000209">
    <property type="entry name" value="Peptidase_S8/S53_dom"/>
</dbReference>
<evidence type="ECO:0000256" key="5">
    <source>
        <dbReference type="ARBA" id="ARBA00022825"/>
    </source>
</evidence>
<keyword evidence="4 7" id="KW-0378">Hydrolase</keyword>
<feature type="active site" description="Charge relay system" evidence="6 7">
    <location>
        <position position="172"/>
    </location>
</feature>
<dbReference type="EMBL" id="JAGPNK010000008">
    <property type="protein sequence ID" value="KAH7317069.1"/>
    <property type="molecule type" value="Genomic_DNA"/>
</dbReference>
<proteinExistence type="inferred from homology"/>
<evidence type="ECO:0000256" key="4">
    <source>
        <dbReference type="ARBA" id="ARBA00022801"/>
    </source>
</evidence>
<dbReference type="GO" id="GO:0004252">
    <property type="term" value="F:serine-type endopeptidase activity"/>
    <property type="evidence" value="ECO:0007669"/>
    <property type="project" value="UniProtKB-UniRule"/>
</dbReference>
<evidence type="ECO:0000313" key="12">
    <source>
        <dbReference type="EMBL" id="KAH7317069.1"/>
    </source>
</evidence>
<keyword evidence="2 7" id="KW-0645">Protease</keyword>
<dbReference type="InterPro" id="IPR022398">
    <property type="entry name" value="Peptidase_S8_His-AS"/>
</dbReference>
<evidence type="ECO:0000256" key="3">
    <source>
        <dbReference type="ARBA" id="ARBA00022729"/>
    </source>
</evidence>
<dbReference type="PRINTS" id="PR00723">
    <property type="entry name" value="SUBTILISIN"/>
</dbReference>
<feature type="domain" description="Peptidase S8/S53" evidence="10">
    <location>
        <begin position="163"/>
        <end position="585"/>
    </location>
</feature>
<feature type="domain" description="C5a peptidase/Subtilisin-like protease SBT2-like Fn3-like" evidence="11">
    <location>
        <begin position="627"/>
        <end position="734"/>
    </location>
</feature>
<dbReference type="PROSITE" id="PS00136">
    <property type="entry name" value="SUBTILASE_ASP"/>
    <property type="match status" value="1"/>
</dbReference>
<dbReference type="Gene3D" id="3.40.50.200">
    <property type="entry name" value="Peptidase S8/S53 domain"/>
    <property type="match status" value="2"/>
</dbReference>
<evidence type="ECO:0000256" key="9">
    <source>
        <dbReference type="SAM" id="MobiDB-lite"/>
    </source>
</evidence>
<evidence type="ECO:0000256" key="6">
    <source>
        <dbReference type="PIRSR" id="PIRSR615500-1"/>
    </source>
</evidence>
<evidence type="ECO:0000256" key="1">
    <source>
        <dbReference type="ARBA" id="ARBA00011073"/>
    </source>
</evidence>